<dbReference type="SUPFAM" id="SSF48452">
    <property type="entry name" value="TPR-like"/>
    <property type="match status" value="1"/>
</dbReference>
<evidence type="ECO:0000313" key="2">
    <source>
        <dbReference type="EMBL" id="AIF08688.1"/>
    </source>
</evidence>
<dbReference type="InterPro" id="IPR011990">
    <property type="entry name" value="TPR-like_helical_dom_sf"/>
</dbReference>
<proteinExistence type="predicted"/>
<sequence length="371" mass="40361">MSPIRASRAHRRVLTQCVGDAAVASTLLLARLRRVRLRTANYECEGPTREPTRMDSPEDVLNAVRDALVAGDLATAEVVLRQASKRWSREPEFSIRHAKVLSQMNNEKSAYKIYRKVMKKAPERLDACRGAADSAIKIGKGRDAEKLYGRAIGLGMSLDEASGGIARSLSIRKRYAEAWDKAITQFNDSGRKSRDLHSFLTEISPIVGAGVPPLNEFDMADVEQIQVKVRRDQDDPDLTGKTFEAGSLEAMAGVDKGTLVDDDILGFEGLLDENKSAGGETSLGIDLSFLADTTQSPPPSPTEDAVPTLTEAESQSSEQIHSTSISIDDLDLDELNPAVESPPTTDEIGAPTQTKVQPVDDDDPFADWPDV</sequence>
<evidence type="ECO:0000256" key="1">
    <source>
        <dbReference type="SAM" id="MobiDB-lite"/>
    </source>
</evidence>
<accession>A0A075H418</accession>
<feature type="region of interest" description="Disordered" evidence="1">
    <location>
        <begin position="290"/>
        <end position="371"/>
    </location>
</feature>
<name>A0A075H418_9EURY</name>
<dbReference type="EMBL" id="KF900839">
    <property type="protein sequence ID" value="AIF08688.1"/>
    <property type="molecule type" value="Genomic_DNA"/>
</dbReference>
<dbReference type="AlphaFoldDB" id="A0A075H418"/>
<evidence type="ECO:0008006" key="3">
    <source>
        <dbReference type="Google" id="ProtNLM"/>
    </source>
</evidence>
<organism evidence="2">
    <name type="scientific">uncultured marine group II/III euryarchaeote KM3_31_G10</name>
    <dbReference type="NCBI Taxonomy" id="1456433"/>
    <lineage>
        <taxon>Archaea</taxon>
        <taxon>Methanobacteriati</taxon>
        <taxon>Methanobacteriota</taxon>
        <taxon>environmental samples</taxon>
    </lineage>
</organism>
<reference evidence="2" key="1">
    <citation type="journal article" date="2014" name="Genome Biol. Evol.">
        <title>Pangenome evidence for extensive interdomain horizontal transfer affecting lineage core and shell genes in uncultured planktonic thaumarchaeota and euryarchaeota.</title>
        <authorList>
            <person name="Deschamps P."/>
            <person name="Zivanovic Y."/>
            <person name="Moreira D."/>
            <person name="Rodriguez-Valera F."/>
            <person name="Lopez-Garcia P."/>
        </authorList>
    </citation>
    <scope>NUCLEOTIDE SEQUENCE</scope>
</reference>
<feature type="compositionally biased region" description="Acidic residues" evidence="1">
    <location>
        <begin position="359"/>
        <end position="371"/>
    </location>
</feature>
<feature type="compositionally biased region" description="Polar residues" evidence="1">
    <location>
        <begin position="311"/>
        <end position="323"/>
    </location>
</feature>
<protein>
    <recommendedName>
        <fullName evidence="3">TPR repeat-containing protein</fullName>
    </recommendedName>
</protein>
<dbReference type="Gene3D" id="1.25.40.10">
    <property type="entry name" value="Tetratricopeptide repeat domain"/>
    <property type="match status" value="1"/>
</dbReference>